<accession>A0A9X2A4G5</accession>
<organism evidence="2 3">
    <name type="scientific">Christiangramia crocea</name>
    <dbReference type="NCBI Taxonomy" id="2904124"/>
    <lineage>
        <taxon>Bacteria</taxon>
        <taxon>Pseudomonadati</taxon>
        <taxon>Bacteroidota</taxon>
        <taxon>Flavobacteriia</taxon>
        <taxon>Flavobacteriales</taxon>
        <taxon>Flavobacteriaceae</taxon>
        <taxon>Christiangramia</taxon>
    </lineage>
</organism>
<dbReference type="SUPFAM" id="SSF109854">
    <property type="entry name" value="DinB/YfiT-like putative metalloenzymes"/>
    <property type="match status" value="1"/>
</dbReference>
<dbReference type="EMBL" id="JAJSON010000009">
    <property type="protein sequence ID" value="MCG9970619.1"/>
    <property type="molecule type" value="Genomic_DNA"/>
</dbReference>
<feature type="domain" description="DinB-like" evidence="1">
    <location>
        <begin position="13"/>
        <end position="170"/>
    </location>
</feature>
<dbReference type="RefSeq" id="WP_240096092.1">
    <property type="nucleotide sequence ID" value="NZ_JAJSON010000009.1"/>
</dbReference>
<reference evidence="2" key="1">
    <citation type="submission" date="2021-12" db="EMBL/GenBank/DDBJ databases">
        <title>Description of Gramella crocea sp. nov., a new bacterium isolated from activated sludge.</title>
        <authorList>
            <person name="Zhang X."/>
        </authorList>
    </citation>
    <scope>NUCLEOTIDE SEQUENCE</scope>
    <source>
        <strain evidence="2">YB25</strain>
    </source>
</reference>
<dbReference type="Proteomes" id="UP001139344">
    <property type="component" value="Unassembled WGS sequence"/>
</dbReference>
<proteinExistence type="predicted"/>
<gene>
    <name evidence="2" type="ORF">LU635_03135</name>
</gene>
<sequence>MEKWISRIDDITTKFLDSFGDLSKEDLNRKPDMQTWSIAQNIDHLINLNRSYFPTFENLKKGNQELPFIARFGFVVSFFGNMIKKSVDPGRQKKMKTFPIWEPSKSDLPKSILKEFQENQDKLKGYIRDSADFVHQNMVISSPANRNIVYKLEMAFDIIVTHEERHYNQAREVLSLLPKT</sequence>
<keyword evidence="3" id="KW-1185">Reference proteome</keyword>
<protein>
    <submittedName>
        <fullName evidence="2">DinB family protein</fullName>
    </submittedName>
</protein>
<comment type="caution">
    <text evidence="2">The sequence shown here is derived from an EMBL/GenBank/DDBJ whole genome shotgun (WGS) entry which is preliminary data.</text>
</comment>
<dbReference type="Gene3D" id="1.20.120.450">
    <property type="entry name" value="dinb family like domain"/>
    <property type="match status" value="1"/>
</dbReference>
<evidence type="ECO:0000313" key="2">
    <source>
        <dbReference type="EMBL" id="MCG9970619.1"/>
    </source>
</evidence>
<dbReference type="AlphaFoldDB" id="A0A9X2A4G5"/>
<name>A0A9X2A4G5_9FLAO</name>
<evidence type="ECO:0000313" key="3">
    <source>
        <dbReference type="Proteomes" id="UP001139344"/>
    </source>
</evidence>
<dbReference type="InterPro" id="IPR034660">
    <property type="entry name" value="DinB/YfiT-like"/>
</dbReference>
<dbReference type="InterPro" id="IPR024775">
    <property type="entry name" value="DinB-like"/>
</dbReference>
<evidence type="ECO:0000259" key="1">
    <source>
        <dbReference type="Pfam" id="PF12867"/>
    </source>
</evidence>
<dbReference type="Pfam" id="PF12867">
    <property type="entry name" value="DinB_2"/>
    <property type="match status" value="1"/>
</dbReference>